<keyword evidence="1" id="KW-0812">Transmembrane</keyword>
<sequence length="160" mass="18223">MAWLQRFAYHNGMTVEPAEDTESAAEVLGGYYSYIRVSPLHSGFFYGNSTDEDGGLGGAPMGLALLLTMVSLALAIAIIALLISKMRRRQSTDSTDLEMEVTPDPYLQAIMFPTEPRPEWHRHLRHVIHKAGQKIFKKPEHHDTNIPDNLRYQLKYIYVY</sequence>
<keyword evidence="3" id="KW-1185">Reference proteome</keyword>
<name>A0AAW0X7U8_CHEQU</name>
<proteinExistence type="predicted"/>
<reference evidence="2 3" key="1">
    <citation type="journal article" date="2024" name="BMC Genomics">
        <title>Genome assembly of redclaw crayfish (Cherax quadricarinatus) provides insights into its immune adaptation and hypoxia tolerance.</title>
        <authorList>
            <person name="Liu Z."/>
            <person name="Zheng J."/>
            <person name="Li H."/>
            <person name="Fang K."/>
            <person name="Wang S."/>
            <person name="He J."/>
            <person name="Zhou D."/>
            <person name="Weng S."/>
            <person name="Chi M."/>
            <person name="Gu Z."/>
            <person name="He J."/>
            <person name="Li F."/>
            <person name="Wang M."/>
        </authorList>
    </citation>
    <scope>NUCLEOTIDE SEQUENCE [LARGE SCALE GENOMIC DNA]</scope>
    <source>
        <strain evidence="2">ZL_2023a</strain>
    </source>
</reference>
<evidence type="ECO:0000256" key="1">
    <source>
        <dbReference type="SAM" id="Phobius"/>
    </source>
</evidence>
<gene>
    <name evidence="2" type="ORF">OTU49_002963</name>
</gene>
<dbReference type="AlphaFoldDB" id="A0AAW0X7U8"/>
<evidence type="ECO:0000313" key="2">
    <source>
        <dbReference type="EMBL" id="KAK8740548.1"/>
    </source>
</evidence>
<keyword evidence="1" id="KW-0472">Membrane</keyword>
<organism evidence="2 3">
    <name type="scientific">Cherax quadricarinatus</name>
    <name type="common">Australian red claw crayfish</name>
    <dbReference type="NCBI Taxonomy" id="27406"/>
    <lineage>
        <taxon>Eukaryota</taxon>
        <taxon>Metazoa</taxon>
        <taxon>Ecdysozoa</taxon>
        <taxon>Arthropoda</taxon>
        <taxon>Crustacea</taxon>
        <taxon>Multicrustacea</taxon>
        <taxon>Malacostraca</taxon>
        <taxon>Eumalacostraca</taxon>
        <taxon>Eucarida</taxon>
        <taxon>Decapoda</taxon>
        <taxon>Pleocyemata</taxon>
        <taxon>Astacidea</taxon>
        <taxon>Parastacoidea</taxon>
        <taxon>Parastacidae</taxon>
        <taxon>Cherax</taxon>
    </lineage>
</organism>
<protein>
    <submittedName>
        <fullName evidence="2">Uncharacterized protein</fullName>
    </submittedName>
</protein>
<comment type="caution">
    <text evidence="2">The sequence shown here is derived from an EMBL/GenBank/DDBJ whole genome shotgun (WGS) entry which is preliminary data.</text>
</comment>
<evidence type="ECO:0000313" key="3">
    <source>
        <dbReference type="Proteomes" id="UP001445076"/>
    </source>
</evidence>
<feature type="transmembrane region" description="Helical" evidence="1">
    <location>
        <begin position="61"/>
        <end position="83"/>
    </location>
</feature>
<keyword evidence="1" id="KW-1133">Transmembrane helix</keyword>
<accession>A0AAW0X7U8</accession>
<dbReference type="Proteomes" id="UP001445076">
    <property type="component" value="Unassembled WGS sequence"/>
</dbReference>
<dbReference type="EMBL" id="JARKIK010000033">
    <property type="protein sequence ID" value="KAK8740548.1"/>
    <property type="molecule type" value="Genomic_DNA"/>
</dbReference>